<dbReference type="Pfam" id="PF07661">
    <property type="entry name" value="MORN_2"/>
    <property type="match status" value="2"/>
</dbReference>
<evidence type="ECO:0008006" key="2">
    <source>
        <dbReference type="Google" id="ProtNLM"/>
    </source>
</evidence>
<reference evidence="1" key="1">
    <citation type="submission" date="2018-05" db="EMBL/GenBank/DDBJ databases">
        <authorList>
            <person name="Lanie J.A."/>
            <person name="Ng W.-L."/>
            <person name="Kazmierczak K.M."/>
            <person name="Andrzejewski T.M."/>
            <person name="Davidsen T.M."/>
            <person name="Wayne K.J."/>
            <person name="Tettelin H."/>
            <person name="Glass J.I."/>
            <person name="Rusch D."/>
            <person name="Podicherti R."/>
            <person name="Tsui H.-C.T."/>
            <person name="Winkler M.E."/>
        </authorList>
    </citation>
    <scope>NUCLEOTIDE SEQUENCE</scope>
</reference>
<gene>
    <name evidence="1" type="ORF">METZ01_LOCUS376402</name>
</gene>
<dbReference type="AlphaFoldDB" id="A0A382TQ19"/>
<dbReference type="Gene3D" id="3.90.930.1">
    <property type="match status" value="1"/>
</dbReference>
<proteinExistence type="predicted"/>
<accession>A0A382TQ19</accession>
<dbReference type="InterPro" id="IPR011652">
    <property type="entry name" value="MORN_2"/>
</dbReference>
<evidence type="ECO:0000313" key="1">
    <source>
        <dbReference type="EMBL" id="SVD23548.1"/>
    </source>
</evidence>
<protein>
    <recommendedName>
        <fullName evidence="2">Toxin-antitoxin system YwqK family antitoxin</fullName>
    </recommendedName>
</protein>
<name>A0A382TQ19_9ZZZZ</name>
<dbReference type="SUPFAM" id="SSF82185">
    <property type="entry name" value="Histone H3 K4-specific methyltransferase SET7/9 N-terminal domain"/>
    <property type="match status" value="1"/>
</dbReference>
<feature type="non-terminal residue" evidence="1">
    <location>
        <position position="153"/>
    </location>
</feature>
<sequence length="153" mass="18187">MKHFRLAGYLFFIAIISAQPAVRINNLQKRDGFYYQPRDSKPYTGKVIDVNENGDIILEGRFARGKRNGVWITWYGNGQKEHEGYYKNGLKSDLWKSWYESGQAWKEGYYFAGKKEGSWLYWYWNGEYLAIETYRNGIIHGPWKKWYANGQEK</sequence>
<organism evidence="1">
    <name type="scientific">marine metagenome</name>
    <dbReference type="NCBI Taxonomy" id="408172"/>
    <lineage>
        <taxon>unclassified sequences</taxon>
        <taxon>metagenomes</taxon>
        <taxon>ecological metagenomes</taxon>
    </lineage>
</organism>
<dbReference type="EMBL" id="UINC01137919">
    <property type="protein sequence ID" value="SVD23548.1"/>
    <property type="molecule type" value="Genomic_DNA"/>
</dbReference>